<evidence type="ECO:0000313" key="2">
    <source>
        <dbReference type="Proteomes" id="UP001168613"/>
    </source>
</evidence>
<evidence type="ECO:0000313" key="1">
    <source>
        <dbReference type="EMBL" id="MDN4121402.1"/>
    </source>
</evidence>
<dbReference type="RefSeq" id="WP_266124082.1">
    <property type="nucleotide sequence ID" value="NZ_JAJHNU010000002.1"/>
</dbReference>
<dbReference type="Proteomes" id="UP001168613">
    <property type="component" value="Unassembled WGS sequence"/>
</dbReference>
<organism evidence="1 2">
    <name type="scientific">Alcaligenes endophyticus</name>
    <dbReference type="NCBI Taxonomy" id="1929088"/>
    <lineage>
        <taxon>Bacteria</taxon>
        <taxon>Pseudomonadati</taxon>
        <taxon>Pseudomonadota</taxon>
        <taxon>Betaproteobacteria</taxon>
        <taxon>Burkholderiales</taxon>
        <taxon>Alcaligenaceae</taxon>
        <taxon>Alcaligenes</taxon>
    </lineage>
</organism>
<dbReference type="NCBIfam" id="TIGR03317">
    <property type="entry name" value="ygfZ_signature"/>
    <property type="match status" value="1"/>
</dbReference>
<dbReference type="Gene3D" id="3.30.70.1630">
    <property type="match status" value="1"/>
</dbReference>
<dbReference type="InterPro" id="IPR017703">
    <property type="entry name" value="YgfZ/GCV_T_CS"/>
</dbReference>
<dbReference type="Gene3D" id="3.30.70.1400">
    <property type="entry name" value="Aminomethyltransferase beta-barrel domains"/>
    <property type="match status" value="1"/>
</dbReference>
<accession>A0ABT8EJG3</accession>
<dbReference type="PANTHER" id="PTHR22602">
    <property type="entry name" value="TRANSFERASE CAF17, MITOCHONDRIAL-RELATED"/>
    <property type="match status" value="1"/>
</dbReference>
<dbReference type="Gene3D" id="2.40.30.160">
    <property type="match status" value="1"/>
</dbReference>
<name>A0ABT8EJG3_9BURK</name>
<sequence length="309" mass="34203">MSSSAALFTLSDLAVLEFQGADAISFLHAQLTQDVQHLAPHQAKLGAYCNAKGRVQATLVFWRTPDDTGIQALVKADIADALMNRLRMFVLRSKVSIERLPVHVYGYTGPSSLNGLTPPQDTPPYTLSRMPSQHLTWISAPQVAQEKRWWLISPTQIDGAQEDSAPWQIADMQAGLPWVDQSAYEGYIPQTLNLDLIDGINFQKGCYPGQEVVARSHYRGTIKRRMAYACTKAQYDLGLASAWAGQDIVQAADPDAPCGRIINAAIHEGLLHVLLEVQLVDLESAEFYARDAQGPRLYIQALPYRLTKE</sequence>
<gene>
    <name evidence="1" type="ORF">LMS43_08890</name>
</gene>
<dbReference type="SUPFAM" id="SSF103025">
    <property type="entry name" value="Folate-binding domain"/>
    <property type="match status" value="1"/>
</dbReference>
<keyword evidence="2" id="KW-1185">Reference proteome</keyword>
<dbReference type="EMBL" id="JAJHNU010000002">
    <property type="protein sequence ID" value="MDN4121402.1"/>
    <property type="molecule type" value="Genomic_DNA"/>
</dbReference>
<proteinExistence type="predicted"/>
<reference evidence="1" key="1">
    <citation type="submission" date="2021-11" db="EMBL/GenBank/DDBJ databases">
        <title>Draft genome sequence of Alcaligenes endophyticus type strain CCUG 75668T.</title>
        <authorList>
            <person name="Salva-Serra F."/>
            <person name="Duran R.E."/>
            <person name="Seeger M."/>
            <person name="Moore E.R.B."/>
            <person name="Jaen-Luchoro D."/>
        </authorList>
    </citation>
    <scope>NUCLEOTIDE SEQUENCE</scope>
    <source>
        <strain evidence="1">CCUG 75668</strain>
    </source>
</reference>
<protein>
    <submittedName>
        <fullName evidence="1">Folate-binding protein</fullName>
    </submittedName>
</protein>
<dbReference type="PANTHER" id="PTHR22602:SF0">
    <property type="entry name" value="TRANSFERASE CAF17, MITOCHONDRIAL-RELATED"/>
    <property type="match status" value="1"/>
</dbReference>
<dbReference type="InterPro" id="IPR045179">
    <property type="entry name" value="YgfZ/GcvT"/>
</dbReference>
<comment type="caution">
    <text evidence="1">The sequence shown here is derived from an EMBL/GenBank/DDBJ whole genome shotgun (WGS) entry which is preliminary data.</text>
</comment>